<gene>
    <name evidence="9" type="ORF">CR205_00515</name>
</gene>
<dbReference type="InterPro" id="IPR020846">
    <property type="entry name" value="MFS_dom"/>
</dbReference>
<dbReference type="InterPro" id="IPR050171">
    <property type="entry name" value="MFS_Transporters"/>
</dbReference>
<accession>A0A2W0H856</accession>
<keyword evidence="6 7" id="KW-0472">Membrane</keyword>
<dbReference type="GO" id="GO:0022857">
    <property type="term" value="F:transmembrane transporter activity"/>
    <property type="evidence" value="ECO:0007669"/>
    <property type="project" value="InterPro"/>
</dbReference>
<dbReference type="SUPFAM" id="SSF103473">
    <property type="entry name" value="MFS general substrate transporter"/>
    <property type="match status" value="1"/>
</dbReference>
<dbReference type="EMBL" id="PDOF01000001">
    <property type="protein sequence ID" value="PYZ97121.1"/>
    <property type="molecule type" value="Genomic_DNA"/>
</dbReference>
<dbReference type="CDD" id="cd17329">
    <property type="entry name" value="MFS_MdtH_MDR_like"/>
    <property type="match status" value="1"/>
</dbReference>
<feature type="transmembrane region" description="Helical" evidence="7">
    <location>
        <begin position="272"/>
        <end position="290"/>
    </location>
</feature>
<dbReference type="PANTHER" id="PTHR23517:SF10">
    <property type="entry name" value="MAJOR FACILITATOR SUPERFAMILY (MFS) PROFILE DOMAIN-CONTAINING PROTEIN"/>
    <property type="match status" value="1"/>
</dbReference>
<keyword evidence="10" id="KW-1185">Reference proteome</keyword>
<evidence type="ECO:0000259" key="8">
    <source>
        <dbReference type="PROSITE" id="PS50850"/>
    </source>
</evidence>
<feature type="transmembrane region" description="Helical" evidence="7">
    <location>
        <begin position="207"/>
        <end position="225"/>
    </location>
</feature>
<sequence>MPKAVWLLVIGMAINVTGASFLWPLNTIYIHVELGMSLSVAGLVIMGNAIMGIMGNLIGGKLFDRIGGFKTIILGVVITMASAFTLAVFNDFYQYVVLMLGLGFGAGVIIPAMYAMAGAVWPEGGRRPFNAMYVAQNVGVSVGAASGGLLASYRFDLVFLGNGLMYLSFFILALLFFRHLQADSGAAAATNVFEQSREVENRKRFKALLILCGGFLICWIAYVQWQTTISAHTQSLGIPLTYYSILWTINGAMIVFCQPLIKILIGRWVHSLKAQIYVGLVIFMCAYVILSQAEVYTAFVVAMVVLTFGEMFVWPAVPTIAHQLAPEGKAGFYQGIVNSIGTGGRMLGPFFGGVMADLFGMQVLFYVLVVLFLVAFVTTSLYDRALSDQRVGSREAETAS</sequence>
<dbReference type="Gene3D" id="1.20.1250.20">
    <property type="entry name" value="MFS general substrate transporter like domains"/>
    <property type="match status" value="1"/>
</dbReference>
<dbReference type="Proteomes" id="UP000248066">
    <property type="component" value="Unassembled WGS sequence"/>
</dbReference>
<feature type="transmembrane region" description="Helical" evidence="7">
    <location>
        <begin position="34"/>
        <end position="59"/>
    </location>
</feature>
<dbReference type="InterPro" id="IPR036259">
    <property type="entry name" value="MFS_trans_sf"/>
</dbReference>
<name>A0A2W0H856_9BACI</name>
<dbReference type="Pfam" id="PF07690">
    <property type="entry name" value="MFS_1"/>
    <property type="match status" value="1"/>
</dbReference>
<dbReference type="InterPro" id="IPR011701">
    <property type="entry name" value="MFS"/>
</dbReference>
<comment type="subcellular location">
    <subcellularLocation>
        <location evidence="1">Cell membrane</location>
        <topology evidence="1">Multi-pass membrane protein</topology>
    </subcellularLocation>
</comment>
<feature type="transmembrane region" description="Helical" evidence="7">
    <location>
        <begin position="245"/>
        <end position="265"/>
    </location>
</feature>
<reference evidence="9 10" key="1">
    <citation type="submission" date="2017-10" db="EMBL/GenBank/DDBJ databases">
        <title>Bacillus sp. nov., a halophilic bacterium isolated from a Yangshapao Lake.</title>
        <authorList>
            <person name="Wang H."/>
        </authorList>
    </citation>
    <scope>NUCLEOTIDE SEQUENCE [LARGE SCALE GENOMIC DNA]</scope>
    <source>
        <strain evidence="9 10">YSP-3</strain>
    </source>
</reference>
<comment type="caution">
    <text evidence="9">The sequence shown here is derived from an EMBL/GenBank/DDBJ whole genome shotgun (WGS) entry which is preliminary data.</text>
</comment>
<dbReference type="OrthoDB" id="3268460at2"/>
<evidence type="ECO:0000256" key="4">
    <source>
        <dbReference type="ARBA" id="ARBA00022692"/>
    </source>
</evidence>
<feature type="transmembrane region" description="Helical" evidence="7">
    <location>
        <begin position="363"/>
        <end position="382"/>
    </location>
</feature>
<protein>
    <submittedName>
        <fullName evidence="9">MFS transporter</fullName>
    </submittedName>
</protein>
<evidence type="ECO:0000313" key="10">
    <source>
        <dbReference type="Proteomes" id="UP000248066"/>
    </source>
</evidence>
<feature type="transmembrane region" description="Helical" evidence="7">
    <location>
        <begin position="71"/>
        <end position="89"/>
    </location>
</feature>
<keyword evidence="3" id="KW-1003">Cell membrane</keyword>
<evidence type="ECO:0000256" key="6">
    <source>
        <dbReference type="ARBA" id="ARBA00023136"/>
    </source>
</evidence>
<keyword evidence="5 7" id="KW-1133">Transmembrane helix</keyword>
<organism evidence="9 10">
    <name type="scientific">Alteribacter lacisalsi</name>
    <dbReference type="NCBI Taxonomy" id="2045244"/>
    <lineage>
        <taxon>Bacteria</taxon>
        <taxon>Bacillati</taxon>
        <taxon>Bacillota</taxon>
        <taxon>Bacilli</taxon>
        <taxon>Bacillales</taxon>
        <taxon>Bacillaceae</taxon>
        <taxon>Alteribacter</taxon>
    </lineage>
</organism>
<dbReference type="GO" id="GO:0005886">
    <property type="term" value="C:plasma membrane"/>
    <property type="evidence" value="ECO:0007669"/>
    <property type="project" value="UniProtKB-SubCell"/>
</dbReference>
<feature type="transmembrane region" description="Helical" evidence="7">
    <location>
        <begin position="296"/>
        <end position="318"/>
    </location>
</feature>
<dbReference type="AlphaFoldDB" id="A0A2W0H856"/>
<keyword evidence="2" id="KW-0813">Transport</keyword>
<dbReference type="PROSITE" id="PS50850">
    <property type="entry name" value="MFS"/>
    <property type="match status" value="1"/>
</dbReference>
<evidence type="ECO:0000256" key="5">
    <source>
        <dbReference type="ARBA" id="ARBA00022989"/>
    </source>
</evidence>
<feature type="transmembrane region" description="Helical" evidence="7">
    <location>
        <begin position="95"/>
        <end position="121"/>
    </location>
</feature>
<proteinExistence type="predicted"/>
<feature type="transmembrane region" description="Helical" evidence="7">
    <location>
        <begin position="157"/>
        <end position="177"/>
    </location>
</feature>
<feature type="transmembrane region" description="Helical" evidence="7">
    <location>
        <begin position="133"/>
        <end position="151"/>
    </location>
</feature>
<dbReference type="PANTHER" id="PTHR23517">
    <property type="entry name" value="RESISTANCE PROTEIN MDTM, PUTATIVE-RELATED-RELATED"/>
    <property type="match status" value="1"/>
</dbReference>
<evidence type="ECO:0000256" key="1">
    <source>
        <dbReference type="ARBA" id="ARBA00004651"/>
    </source>
</evidence>
<evidence type="ECO:0000256" key="2">
    <source>
        <dbReference type="ARBA" id="ARBA00022448"/>
    </source>
</evidence>
<dbReference type="RefSeq" id="WP_110515880.1">
    <property type="nucleotide sequence ID" value="NZ_PDOF01000001.1"/>
</dbReference>
<feature type="domain" description="Major facilitator superfamily (MFS) profile" evidence="8">
    <location>
        <begin position="4"/>
        <end position="387"/>
    </location>
</feature>
<evidence type="ECO:0000256" key="7">
    <source>
        <dbReference type="SAM" id="Phobius"/>
    </source>
</evidence>
<keyword evidence="4 7" id="KW-0812">Transmembrane</keyword>
<feature type="transmembrane region" description="Helical" evidence="7">
    <location>
        <begin position="330"/>
        <end position="351"/>
    </location>
</feature>
<evidence type="ECO:0000256" key="3">
    <source>
        <dbReference type="ARBA" id="ARBA00022475"/>
    </source>
</evidence>
<evidence type="ECO:0000313" key="9">
    <source>
        <dbReference type="EMBL" id="PYZ97121.1"/>
    </source>
</evidence>